<dbReference type="InterPro" id="IPR036169">
    <property type="entry name" value="DXPR_C_sf"/>
</dbReference>
<dbReference type="Pfam" id="PF13288">
    <property type="entry name" value="DXPR_C"/>
    <property type="match status" value="1"/>
</dbReference>
<feature type="non-terminal residue" evidence="2">
    <location>
        <position position="1"/>
    </location>
</feature>
<dbReference type="InterPro" id="IPR026877">
    <property type="entry name" value="DXPR_C"/>
</dbReference>
<dbReference type="GO" id="GO:0030145">
    <property type="term" value="F:manganese ion binding"/>
    <property type="evidence" value="ECO:0007669"/>
    <property type="project" value="TreeGrafter"/>
</dbReference>
<proteinExistence type="predicted"/>
<dbReference type="InterPro" id="IPR003821">
    <property type="entry name" value="DXP_reductoisomerase"/>
</dbReference>
<sequence length="140" mass="15885">GSIIDGTILAQIGEHDMRIPIQYALFYPNRTISNFPRLELTKIGQLTFKKVNFDKFPCIKLAYRALELGGTMPAVLNGANEIAVNAFLNSKISFSVIPIIIQNTMKEHKPKYNPNINDILDADYWAREKALNFCINLKKQ</sequence>
<protein>
    <recommendedName>
        <fullName evidence="1">DXP reductoisomerase C-terminal domain-containing protein</fullName>
    </recommendedName>
</protein>
<evidence type="ECO:0000313" key="2">
    <source>
        <dbReference type="EMBL" id="GAG55432.1"/>
    </source>
</evidence>
<dbReference type="PANTHER" id="PTHR30525">
    <property type="entry name" value="1-DEOXY-D-XYLULOSE 5-PHOSPHATE REDUCTOISOMERASE"/>
    <property type="match status" value="1"/>
</dbReference>
<feature type="domain" description="DXP reductoisomerase C-terminal" evidence="1">
    <location>
        <begin position="13"/>
        <end position="128"/>
    </location>
</feature>
<dbReference type="GO" id="GO:0051484">
    <property type="term" value="P:isopentenyl diphosphate biosynthetic process, methylerythritol 4-phosphate pathway involved in terpenoid biosynthetic process"/>
    <property type="evidence" value="ECO:0007669"/>
    <property type="project" value="TreeGrafter"/>
</dbReference>
<dbReference type="PANTHER" id="PTHR30525:SF0">
    <property type="entry name" value="1-DEOXY-D-XYLULOSE 5-PHOSPHATE REDUCTOISOMERASE, CHLOROPLASTIC"/>
    <property type="match status" value="1"/>
</dbReference>
<gene>
    <name evidence="2" type="ORF">S01H4_09306</name>
</gene>
<dbReference type="SUPFAM" id="SSF69055">
    <property type="entry name" value="1-deoxy-D-xylulose-5-phosphate reductoisomerase, C-terminal domain"/>
    <property type="match status" value="1"/>
</dbReference>
<reference evidence="2" key="1">
    <citation type="journal article" date="2014" name="Front. Microbiol.">
        <title>High frequency of phylogenetically diverse reductive dehalogenase-homologous genes in deep subseafloor sedimentary metagenomes.</title>
        <authorList>
            <person name="Kawai M."/>
            <person name="Futagami T."/>
            <person name="Toyoda A."/>
            <person name="Takaki Y."/>
            <person name="Nishi S."/>
            <person name="Hori S."/>
            <person name="Arai W."/>
            <person name="Tsubouchi T."/>
            <person name="Morono Y."/>
            <person name="Uchiyama I."/>
            <person name="Ito T."/>
            <person name="Fujiyama A."/>
            <person name="Inagaki F."/>
            <person name="Takami H."/>
        </authorList>
    </citation>
    <scope>NUCLEOTIDE SEQUENCE</scope>
    <source>
        <strain evidence="2">Expedition CK06-06</strain>
    </source>
</reference>
<dbReference type="AlphaFoldDB" id="X0ZAX9"/>
<name>X0ZAX9_9ZZZZ</name>
<evidence type="ECO:0000259" key="1">
    <source>
        <dbReference type="Pfam" id="PF13288"/>
    </source>
</evidence>
<organism evidence="2">
    <name type="scientific">marine sediment metagenome</name>
    <dbReference type="NCBI Taxonomy" id="412755"/>
    <lineage>
        <taxon>unclassified sequences</taxon>
        <taxon>metagenomes</taxon>
        <taxon>ecological metagenomes</taxon>
    </lineage>
</organism>
<dbReference type="GO" id="GO:0030604">
    <property type="term" value="F:1-deoxy-D-xylulose-5-phosphate reductoisomerase activity"/>
    <property type="evidence" value="ECO:0007669"/>
    <property type="project" value="InterPro"/>
</dbReference>
<dbReference type="GO" id="GO:0070402">
    <property type="term" value="F:NADPH binding"/>
    <property type="evidence" value="ECO:0007669"/>
    <property type="project" value="TreeGrafter"/>
</dbReference>
<accession>X0ZAX9</accession>
<dbReference type="Gene3D" id="1.10.1740.10">
    <property type="match status" value="1"/>
</dbReference>
<comment type="caution">
    <text evidence="2">The sequence shown here is derived from an EMBL/GenBank/DDBJ whole genome shotgun (WGS) entry which is preliminary data.</text>
</comment>
<dbReference type="EMBL" id="BART01003335">
    <property type="protein sequence ID" value="GAG55432.1"/>
    <property type="molecule type" value="Genomic_DNA"/>
</dbReference>